<reference evidence="1" key="1">
    <citation type="submission" date="2023-10" db="EMBL/GenBank/DDBJ databases">
        <title>Whole genome sequencing of actinobacterial strain Amycolatopsis sp. (BCA-696) identifies the underlying plant growth-promoting genes.</title>
        <authorList>
            <person name="Gandham P."/>
            <person name="Vadla N."/>
            <person name="Saji A."/>
            <person name="Srinivas V."/>
            <person name="Ruperao P."/>
            <person name="Selvanayagam S."/>
            <person name="Saxena R.K."/>
            <person name="Rathore A."/>
            <person name="Gopalakrishnan S."/>
            <person name="Thakur V."/>
        </authorList>
    </citation>
    <scope>NUCLEOTIDE SEQUENCE</scope>
    <source>
        <strain evidence="1">BCA-696</strain>
    </source>
</reference>
<proteinExistence type="predicted"/>
<accession>A0ACD5B5I2</accession>
<evidence type="ECO:0000313" key="2">
    <source>
        <dbReference type="Proteomes" id="UP001456344"/>
    </source>
</evidence>
<dbReference type="Proteomes" id="UP001456344">
    <property type="component" value="Chromosome"/>
</dbReference>
<protein>
    <submittedName>
        <fullName evidence="1">Zinc ABC transporter substrate-binding protein</fullName>
    </submittedName>
</protein>
<name>A0ACD5B5I2_9PSEU</name>
<organism evidence="1 2">
    <name type="scientific">Amycolatopsis coloradensis</name>
    <dbReference type="NCBI Taxonomy" id="76021"/>
    <lineage>
        <taxon>Bacteria</taxon>
        <taxon>Bacillati</taxon>
        <taxon>Actinomycetota</taxon>
        <taxon>Actinomycetes</taxon>
        <taxon>Pseudonocardiales</taxon>
        <taxon>Pseudonocardiaceae</taxon>
        <taxon>Amycolatopsis</taxon>
    </lineage>
</organism>
<dbReference type="EMBL" id="CP150484">
    <property type="protein sequence ID" value="WYW14504.1"/>
    <property type="molecule type" value="Genomic_DNA"/>
</dbReference>
<evidence type="ECO:0000313" key="1">
    <source>
        <dbReference type="EMBL" id="WYW14504.1"/>
    </source>
</evidence>
<gene>
    <name evidence="1" type="ORF">LCL61_02960</name>
</gene>
<keyword evidence="2" id="KW-1185">Reference proteome</keyword>
<sequence>MNSRRTKSVFAAVSALAVLALGATACASSDKASTGSGSQNASAANPGGGEKIKVVASTDVWGSVVTAVGGDKVEVTSIIHDPSADPHSYETTASDAVAAKNAKLTLSNGGGYDDFFSKLADQATGAQKLVAVDIAATGNENEHVWYSLPGVEKVADQVAAKLGEIQPASKDAFTANATAFKGKTQELLKKVSGLGASGAKVVATEPVAHYLLDSAKVTDATPPAFAEAVEAEQDVPAAALNEVKQLISGKQVKALVNNAQTTTPVTQQVVGDAKNAGIAVIDVTETLPQGVTDYIAWMTKEVDALAGALK</sequence>